<dbReference type="Gene3D" id="3.30.750.24">
    <property type="entry name" value="STAS domain"/>
    <property type="match status" value="1"/>
</dbReference>
<reference evidence="10" key="1">
    <citation type="journal article" date="2017" name="Plant J.">
        <title>The pomegranate (Punica granatum L.) genome and the genomics of punicalagin biosynthesis.</title>
        <authorList>
            <person name="Qin G."/>
            <person name="Xu C."/>
            <person name="Ming R."/>
            <person name="Tang H."/>
            <person name="Guyot R."/>
            <person name="Kramer E.M."/>
            <person name="Hu Y."/>
            <person name="Yi X."/>
            <person name="Qi Y."/>
            <person name="Xu X."/>
            <person name="Gao Z."/>
            <person name="Pan H."/>
            <person name="Jian J."/>
            <person name="Tian Y."/>
            <person name="Yue Z."/>
            <person name="Xu Y."/>
        </authorList>
    </citation>
    <scope>NUCLEOTIDE SEQUENCE [LARGE SCALE GENOMIC DNA]</scope>
    <source>
        <strain evidence="10">cv. Dabenzi</strain>
    </source>
</reference>
<evidence type="ECO:0000259" key="8">
    <source>
        <dbReference type="PROSITE" id="PS50801"/>
    </source>
</evidence>
<keyword evidence="6 7" id="KW-0472">Membrane</keyword>
<evidence type="ECO:0000256" key="5">
    <source>
        <dbReference type="ARBA" id="ARBA00023032"/>
    </source>
</evidence>
<feature type="transmembrane region" description="Helical" evidence="7">
    <location>
        <begin position="162"/>
        <end position="187"/>
    </location>
</feature>
<dbReference type="GO" id="GO:0016020">
    <property type="term" value="C:membrane"/>
    <property type="evidence" value="ECO:0007669"/>
    <property type="project" value="UniProtKB-SubCell"/>
</dbReference>
<evidence type="ECO:0000256" key="3">
    <source>
        <dbReference type="ARBA" id="ARBA00022847"/>
    </source>
</evidence>
<keyword evidence="3" id="KW-0813">Transport</keyword>
<comment type="subcellular location">
    <subcellularLocation>
        <location evidence="1">Membrane</location>
        <topology evidence="1">Multi-pass membrane protein</topology>
    </subcellularLocation>
</comment>
<feature type="transmembrane region" description="Helical" evidence="7">
    <location>
        <begin position="71"/>
        <end position="90"/>
    </location>
</feature>
<feature type="domain" description="STAS" evidence="8">
    <location>
        <begin position="286"/>
        <end position="349"/>
    </location>
</feature>
<dbReference type="EMBL" id="MTKT01000666">
    <property type="protein sequence ID" value="OWM89543.1"/>
    <property type="molecule type" value="Genomic_DNA"/>
</dbReference>
<accession>A0A218XX34</accession>
<evidence type="ECO:0000256" key="1">
    <source>
        <dbReference type="ARBA" id="ARBA00004141"/>
    </source>
</evidence>
<feature type="transmembrane region" description="Helical" evidence="7">
    <location>
        <begin position="130"/>
        <end position="150"/>
    </location>
</feature>
<dbReference type="CDD" id="cd07042">
    <property type="entry name" value="STAS_SulP_like_sulfate_transporter"/>
    <property type="match status" value="1"/>
</dbReference>
<dbReference type="Pfam" id="PF00916">
    <property type="entry name" value="Sulfate_transp"/>
    <property type="match status" value="1"/>
</dbReference>
<organism evidence="9 10">
    <name type="scientific">Punica granatum</name>
    <name type="common">Pomegranate</name>
    <dbReference type="NCBI Taxonomy" id="22663"/>
    <lineage>
        <taxon>Eukaryota</taxon>
        <taxon>Viridiplantae</taxon>
        <taxon>Streptophyta</taxon>
        <taxon>Embryophyta</taxon>
        <taxon>Tracheophyta</taxon>
        <taxon>Spermatophyta</taxon>
        <taxon>Magnoliopsida</taxon>
        <taxon>eudicotyledons</taxon>
        <taxon>Gunneridae</taxon>
        <taxon>Pentapetalae</taxon>
        <taxon>rosids</taxon>
        <taxon>malvids</taxon>
        <taxon>Myrtales</taxon>
        <taxon>Lythraceae</taxon>
        <taxon>Punica</taxon>
    </lineage>
</organism>
<evidence type="ECO:0000313" key="10">
    <source>
        <dbReference type="Proteomes" id="UP000197138"/>
    </source>
</evidence>
<comment type="caution">
    <text evidence="9">The sequence shown here is derived from an EMBL/GenBank/DDBJ whole genome shotgun (WGS) entry which is preliminary data.</text>
</comment>
<gene>
    <name evidence="9" type="ORF">CDL15_Pgr024291</name>
</gene>
<keyword evidence="4 7" id="KW-1133">Transmembrane helix</keyword>
<dbReference type="Proteomes" id="UP000197138">
    <property type="component" value="Unassembled WGS sequence"/>
</dbReference>
<dbReference type="GO" id="GO:0015293">
    <property type="term" value="F:symporter activity"/>
    <property type="evidence" value="ECO:0007669"/>
    <property type="project" value="UniProtKB-KW"/>
</dbReference>
<dbReference type="InterPro" id="IPR036513">
    <property type="entry name" value="STAS_dom_sf"/>
</dbReference>
<dbReference type="InterPro" id="IPR001902">
    <property type="entry name" value="SLC26A/SulP_fam"/>
</dbReference>
<dbReference type="Pfam" id="PF01740">
    <property type="entry name" value="STAS"/>
    <property type="match status" value="1"/>
</dbReference>
<name>A0A218XX34_PUNGR</name>
<evidence type="ECO:0000256" key="7">
    <source>
        <dbReference type="SAM" id="Phobius"/>
    </source>
</evidence>
<keyword evidence="3" id="KW-0769">Symport</keyword>
<dbReference type="SUPFAM" id="SSF52091">
    <property type="entry name" value="SpoIIaa-like"/>
    <property type="match status" value="1"/>
</dbReference>
<keyword evidence="2 7" id="KW-0812">Transmembrane</keyword>
<dbReference type="AlphaFoldDB" id="A0A218XX34"/>
<sequence>MEAEKPPISQEQCAAESMRWVVQHLNFDPQYLPVTLQAGIISGILALAEGTAIGRSFAIMRNYQTDGNEEMIAFGLMNIVGSFSSCYLTTGPFSKSAVNFNAGCRTAMSNIVMAVCLRLTLLFLGPLFSYTPLVALSAIIMVAMFGLIKYEEAYRFFKVDKFDFIICMAAFFGVTFISMDVGLHISLGLSLGRALLSVARPATCKLGKMPESALFRDIEQYPFSNENEISGILILEMGSPIYFANWSGGGLGRKTASQPPRKMWSSINMFDRVRIFRARFGRTYPVTTIDIAGLEMLQELNHSLESNDIKVSIINPRTEVMEKMILSRFVEKVGKESFFLSIEDAVEACRFSMNFEPRAMSGSSGNLEGP</sequence>
<dbReference type="PROSITE" id="PS50801">
    <property type="entry name" value="STAS"/>
    <property type="match status" value="1"/>
</dbReference>
<proteinExistence type="predicted"/>
<dbReference type="PANTHER" id="PTHR11814">
    <property type="entry name" value="SULFATE TRANSPORTER"/>
    <property type="match status" value="1"/>
</dbReference>
<dbReference type="InterPro" id="IPR011547">
    <property type="entry name" value="SLC26A/SulP_dom"/>
</dbReference>
<evidence type="ECO:0000313" key="9">
    <source>
        <dbReference type="EMBL" id="OWM89543.1"/>
    </source>
</evidence>
<protein>
    <recommendedName>
        <fullName evidence="8">STAS domain-containing protein</fullName>
    </recommendedName>
</protein>
<dbReference type="InterPro" id="IPR002645">
    <property type="entry name" value="STAS_dom"/>
</dbReference>
<evidence type="ECO:0000256" key="6">
    <source>
        <dbReference type="ARBA" id="ARBA00023136"/>
    </source>
</evidence>
<evidence type="ECO:0000256" key="2">
    <source>
        <dbReference type="ARBA" id="ARBA00022692"/>
    </source>
</evidence>
<evidence type="ECO:0000256" key="4">
    <source>
        <dbReference type="ARBA" id="ARBA00022989"/>
    </source>
</evidence>
<keyword evidence="5" id="KW-0764">Sulfate transport</keyword>